<evidence type="ECO:0000313" key="2">
    <source>
        <dbReference type="EMBL" id="MQM11652.1"/>
    </source>
</evidence>
<evidence type="ECO:0000313" key="3">
    <source>
        <dbReference type="Proteomes" id="UP000652761"/>
    </source>
</evidence>
<name>A0A843WM90_COLES</name>
<feature type="region of interest" description="Disordered" evidence="1">
    <location>
        <begin position="144"/>
        <end position="214"/>
    </location>
</feature>
<keyword evidence="3" id="KW-1185">Reference proteome</keyword>
<reference evidence="2" key="1">
    <citation type="submission" date="2017-07" db="EMBL/GenBank/DDBJ databases">
        <title>Taro Niue Genome Assembly and Annotation.</title>
        <authorList>
            <person name="Atibalentja N."/>
            <person name="Keating K."/>
            <person name="Fields C.J."/>
        </authorList>
    </citation>
    <scope>NUCLEOTIDE SEQUENCE</scope>
    <source>
        <strain evidence="2">Niue_2</strain>
        <tissue evidence="2">Leaf</tissue>
    </source>
</reference>
<feature type="compositionally biased region" description="Basic and acidic residues" evidence="1">
    <location>
        <begin position="169"/>
        <end position="178"/>
    </location>
</feature>
<proteinExistence type="predicted"/>
<feature type="compositionally biased region" description="Low complexity" evidence="1">
    <location>
        <begin position="184"/>
        <end position="202"/>
    </location>
</feature>
<evidence type="ECO:0000256" key="1">
    <source>
        <dbReference type="SAM" id="MobiDB-lite"/>
    </source>
</evidence>
<sequence>MRLLLRRVVGVQQALTRQPEGVRQKGHVHGYAWAIAMAIGGTTRINAAPRPVTPYDYRWGFLPCSNLLSSDMGWYNRTERKWAITHHPNSRHSEDVVEKSPVSLSSRFSKESYRKGAKRIHNCSVAKKSLNESRKSTIQKVVALTAHSKSSEHSSSSSKHKKSNGSTRSETDKEKEECYCQEDSSTSSLSPKSSKPSSKYTSCQEQPKGTSFSSWYASSHEKEIPVNAYMPRFCHGSVDTPIDGVDTGLESLKLFHENRVNVSTQSVVVSTLDPASRRPFWDKWDSVSTHSVVVSTHSG</sequence>
<gene>
    <name evidence="2" type="ORF">Taro_044562</name>
</gene>
<comment type="caution">
    <text evidence="2">The sequence shown here is derived from an EMBL/GenBank/DDBJ whole genome shotgun (WGS) entry which is preliminary data.</text>
</comment>
<dbReference type="AlphaFoldDB" id="A0A843WM90"/>
<protein>
    <submittedName>
        <fullName evidence="2">Uncharacterized protein</fullName>
    </submittedName>
</protein>
<organism evidence="2 3">
    <name type="scientific">Colocasia esculenta</name>
    <name type="common">Wild taro</name>
    <name type="synonym">Arum esculentum</name>
    <dbReference type="NCBI Taxonomy" id="4460"/>
    <lineage>
        <taxon>Eukaryota</taxon>
        <taxon>Viridiplantae</taxon>
        <taxon>Streptophyta</taxon>
        <taxon>Embryophyta</taxon>
        <taxon>Tracheophyta</taxon>
        <taxon>Spermatophyta</taxon>
        <taxon>Magnoliopsida</taxon>
        <taxon>Liliopsida</taxon>
        <taxon>Araceae</taxon>
        <taxon>Aroideae</taxon>
        <taxon>Colocasieae</taxon>
        <taxon>Colocasia</taxon>
    </lineage>
</organism>
<dbReference type="Proteomes" id="UP000652761">
    <property type="component" value="Unassembled WGS sequence"/>
</dbReference>
<dbReference type="EMBL" id="NMUH01005049">
    <property type="protein sequence ID" value="MQM11652.1"/>
    <property type="molecule type" value="Genomic_DNA"/>
</dbReference>
<feature type="compositionally biased region" description="Polar residues" evidence="1">
    <location>
        <begin position="203"/>
        <end position="214"/>
    </location>
</feature>
<accession>A0A843WM90</accession>